<dbReference type="EMBL" id="JAATEN010000026">
    <property type="protein sequence ID" value="NJQ03535.1"/>
    <property type="molecule type" value="Genomic_DNA"/>
</dbReference>
<reference evidence="4 5" key="1">
    <citation type="submission" date="2020-03" db="EMBL/GenBank/DDBJ databases">
        <title>WGS of actinomycetes isolated from Thailand.</title>
        <authorList>
            <person name="Thawai C."/>
        </authorList>
    </citation>
    <scope>NUCLEOTIDE SEQUENCE [LARGE SCALE GENOMIC DNA]</scope>
    <source>
        <strain evidence="4 5">PLAI 1-29</strain>
    </source>
</reference>
<keyword evidence="5" id="KW-1185">Reference proteome</keyword>
<gene>
    <name evidence="4" type="ORF">HCK00_24165</name>
</gene>
<dbReference type="PANTHER" id="PTHR43156">
    <property type="entry name" value="STAGE II SPORULATION PROTEIN E-RELATED"/>
    <property type="match status" value="1"/>
</dbReference>
<evidence type="ECO:0000313" key="4">
    <source>
        <dbReference type="EMBL" id="NJQ03535.1"/>
    </source>
</evidence>
<dbReference type="PANTHER" id="PTHR43156:SF2">
    <property type="entry name" value="STAGE II SPORULATION PROTEIN E"/>
    <property type="match status" value="1"/>
</dbReference>
<dbReference type="SMART" id="SM00331">
    <property type="entry name" value="PP2C_SIG"/>
    <property type="match status" value="1"/>
</dbReference>
<dbReference type="InterPro" id="IPR036457">
    <property type="entry name" value="PPM-type-like_dom_sf"/>
</dbReference>
<dbReference type="InterPro" id="IPR052016">
    <property type="entry name" value="Bact_Sigma-Reg"/>
</dbReference>
<comment type="caution">
    <text evidence="4">The sequence shown here is derived from an EMBL/GenBank/DDBJ whole genome shotgun (WGS) entry which is preliminary data.</text>
</comment>
<protein>
    <submittedName>
        <fullName evidence="4">Serine/threonine-protein phosphatase</fullName>
    </submittedName>
</protein>
<keyword evidence="2" id="KW-0472">Membrane</keyword>
<proteinExistence type="predicted"/>
<name>A0ABX1C5T9_9ACTN</name>
<evidence type="ECO:0000313" key="5">
    <source>
        <dbReference type="Proteomes" id="UP000695264"/>
    </source>
</evidence>
<keyword evidence="2" id="KW-0812">Transmembrane</keyword>
<keyword evidence="2" id="KW-1133">Transmembrane helix</keyword>
<accession>A0ABX1C5T9</accession>
<dbReference type="Gene3D" id="3.60.40.10">
    <property type="entry name" value="PPM-type phosphatase domain"/>
    <property type="match status" value="1"/>
</dbReference>
<feature type="transmembrane region" description="Helical" evidence="2">
    <location>
        <begin position="6"/>
        <end position="29"/>
    </location>
</feature>
<evidence type="ECO:0000256" key="1">
    <source>
        <dbReference type="ARBA" id="ARBA00022801"/>
    </source>
</evidence>
<dbReference type="Proteomes" id="UP000695264">
    <property type="component" value="Unassembled WGS sequence"/>
</dbReference>
<organism evidence="4 5">
    <name type="scientific">Streptomyces zingiberis</name>
    <dbReference type="NCBI Taxonomy" id="2053010"/>
    <lineage>
        <taxon>Bacteria</taxon>
        <taxon>Bacillati</taxon>
        <taxon>Actinomycetota</taxon>
        <taxon>Actinomycetes</taxon>
        <taxon>Kitasatosporales</taxon>
        <taxon>Streptomycetaceae</taxon>
        <taxon>Streptomyces</taxon>
    </lineage>
</organism>
<dbReference type="Pfam" id="PF07228">
    <property type="entry name" value="SpoIIE"/>
    <property type="match status" value="2"/>
</dbReference>
<sequence>MMAAAVYTAPGTVATAVVAVLAGAFFNLVRGTESELHRYLDVASVLAAAATSVYVNRVVRHGHRALSSVRNVAEAAQRAVLPTPSGRIGGLRVAARYEAAQADAGIGGDLYAAQSTPHGLRLLVGDVRGKGMGAVGAVAILLGAFREAAEEEAGLNGIAHRLESALRREAKRREGLEQDEGFATALLAEIPFTVPDEVGVEGSAGGVASGHRAGSGPATNRVVRLLNRGHPAPLLLSPDGSTVRTLDPVEPALPLGLVGLAAEPDRVEELPFPPGHTLLVVTDGVTEARDRAGDFYDPVVRLSGWTFESPEHLLDALVADVTGYTGGGAHDDMALLAIRDGSEDPDGHTP</sequence>
<evidence type="ECO:0000256" key="2">
    <source>
        <dbReference type="SAM" id="Phobius"/>
    </source>
</evidence>
<dbReference type="InterPro" id="IPR001932">
    <property type="entry name" value="PPM-type_phosphatase-like_dom"/>
</dbReference>
<evidence type="ECO:0000259" key="3">
    <source>
        <dbReference type="SMART" id="SM00331"/>
    </source>
</evidence>
<feature type="domain" description="PPM-type phosphatase" evidence="3">
    <location>
        <begin position="91"/>
        <end position="340"/>
    </location>
</feature>
<keyword evidence="1" id="KW-0378">Hydrolase</keyword>